<dbReference type="AlphaFoldDB" id="A0A158KNK9"/>
<accession>A0A158KNK9</accession>
<dbReference type="Proteomes" id="UP000054770">
    <property type="component" value="Unassembled WGS sequence"/>
</dbReference>
<organism evidence="1 2">
    <name type="scientific">Caballeronia choica</name>
    <dbReference type="NCBI Taxonomy" id="326476"/>
    <lineage>
        <taxon>Bacteria</taxon>
        <taxon>Pseudomonadati</taxon>
        <taxon>Pseudomonadota</taxon>
        <taxon>Betaproteobacteria</taxon>
        <taxon>Burkholderiales</taxon>
        <taxon>Burkholderiaceae</taxon>
        <taxon>Caballeronia</taxon>
    </lineage>
</organism>
<proteinExistence type="predicted"/>
<name>A0A158KNK9_9BURK</name>
<evidence type="ECO:0000313" key="1">
    <source>
        <dbReference type="EMBL" id="SAL82707.1"/>
    </source>
</evidence>
<keyword evidence="2" id="KW-1185">Reference proteome</keyword>
<comment type="caution">
    <text evidence="1">The sequence shown here is derived from an EMBL/GenBank/DDBJ whole genome shotgun (WGS) entry which is preliminary data.</text>
</comment>
<protein>
    <submittedName>
        <fullName evidence="1">Uncharacterized protein</fullName>
    </submittedName>
</protein>
<evidence type="ECO:0000313" key="2">
    <source>
        <dbReference type="Proteomes" id="UP000054770"/>
    </source>
</evidence>
<reference evidence="1" key="1">
    <citation type="submission" date="2016-01" db="EMBL/GenBank/DDBJ databases">
        <authorList>
            <person name="Peeters C."/>
        </authorList>
    </citation>
    <scope>NUCLEOTIDE SEQUENCE [LARGE SCALE GENOMIC DNA]</scope>
    <source>
        <strain evidence="1">LMG 22940</strain>
    </source>
</reference>
<sequence length="88" mass="9910">MADVDSEPPKSLCSDSFEWRGWRQLPGEPILSSFRVDAVTHSDQQFRLYKFSESTAQLRGASQSSEVPSENDNSFLLVDCPQDPLLEC</sequence>
<gene>
    <name evidence="1" type="ORF">AWB68_06625</name>
</gene>
<dbReference type="EMBL" id="FCON02000124">
    <property type="protein sequence ID" value="SAL82707.1"/>
    <property type="molecule type" value="Genomic_DNA"/>
</dbReference>